<evidence type="ECO:0000313" key="2">
    <source>
        <dbReference type="Proteomes" id="UP001057375"/>
    </source>
</evidence>
<comment type="caution">
    <text evidence="1">The sequence shown here is derived from an EMBL/GenBank/DDBJ whole genome shotgun (WGS) entry which is preliminary data.</text>
</comment>
<sequence>MFSKISRLPEDNIPNKTICSELWPFCPPIFDIVKKEMVKKKIIKKEYWFVIRLFSNLCIDPAHAHEVHEQVKDLLDGWYEAIMKKKHRLGIRFWSELISMLSVVPSIGPHISPKYDSAMEWWKENGALSDDSSRYKKYSVTKVTCYF</sequence>
<proteinExistence type="predicted"/>
<reference evidence="1" key="1">
    <citation type="submission" date="2022-03" db="EMBL/GenBank/DDBJ databases">
        <title>Draft genome sequence of Aduncisulcus paluster, a free-living microaerophilic Fornicata.</title>
        <authorList>
            <person name="Yuyama I."/>
            <person name="Kume K."/>
            <person name="Tamura T."/>
            <person name="Inagaki Y."/>
            <person name="Hashimoto T."/>
        </authorList>
    </citation>
    <scope>NUCLEOTIDE SEQUENCE</scope>
    <source>
        <strain evidence="1">NY0171</strain>
    </source>
</reference>
<dbReference type="Proteomes" id="UP001057375">
    <property type="component" value="Unassembled WGS sequence"/>
</dbReference>
<dbReference type="EMBL" id="BQXS01012760">
    <property type="protein sequence ID" value="GKT27662.1"/>
    <property type="molecule type" value="Genomic_DNA"/>
</dbReference>
<protein>
    <submittedName>
        <fullName evidence="1">Uncharacterized protein</fullName>
    </submittedName>
</protein>
<evidence type="ECO:0000313" key="1">
    <source>
        <dbReference type="EMBL" id="GKT27662.1"/>
    </source>
</evidence>
<accession>A0ABQ5K507</accession>
<organism evidence="1 2">
    <name type="scientific">Aduncisulcus paluster</name>
    <dbReference type="NCBI Taxonomy" id="2918883"/>
    <lineage>
        <taxon>Eukaryota</taxon>
        <taxon>Metamonada</taxon>
        <taxon>Carpediemonas-like organisms</taxon>
        <taxon>Aduncisulcus</taxon>
    </lineage>
</organism>
<name>A0ABQ5K507_9EUKA</name>
<gene>
    <name evidence="1" type="ORF">ADUPG1_013955</name>
</gene>
<keyword evidence="2" id="KW-1185">Reference proteome</keyword>